<evidence type="ECO:0000256" key="1">
    <source>
        <dbReference type="SAM" id="Phobius"/>
    </source>
</evidence>
<proteinExistence type="predicted"/>
<feature type="transmembrane region" description="Helical" evidence="1">
    <location>
        <begin position="298"/>
        <end position="317"/>
    </location>
</feature>
<name>A0A7C4KZI7_9CHLR</name>
<comment type="caution">
    <text evidence="2">The sequence shown here is derived from an EMBL/GenBank/DDBJ whole genome shotgun (WGS) entry which is preliminary data.</text>
</comment>
<feature type="transmembrane region" description="Helical" evidence="1">
    <location>
        <begin position="40"/>
        <end position="62"/>
    </location>
</feature>
<gene>
    <name evidence="2" type="ORF">ENT17_06000</name>
</gene>
<sequence length="475" mass="52905">MTQSRNKPSAPHPIGRLFAQTVRLAQHSWQGKTRLQRSGLLLFAAAFLLWLSIPFAELGLSLNPYQPVTDQVRALIASQPDFENRLKRLDDFKASILPPAAVQSAAAILSRHNQENAALTLPTQTSPAPNAEQDSPSQSLIATARAILALQKTLETPSSAQHLAVGFGFLQKDDVLLNLQAIEQIYRQTPALLSQLYEIRRSNLALLRQINALSGEIWISGTAVFSSTPTEDENHPNPLPGEWRELSRTGQSLEIQLANTTYLLNQVLHEIEPVYRQDQVWGFSLWLKAAAWIRRSQSAIFTLSAGLIAAALLLFFWKPLSINLNPRRLASRLTNGARRTAQGETGQLFSAQSNWLVKGLTRRPAAKPLRMSRRGSIQRPRLLIPVSGNSRIEKPLPGDGIVRIGNDPAFPVKIPLSGSEYIELWIRKARKGYYLEIMFSDIPVLLNQQPVLSSRALNDGDSIQIHDTTLLFKER</sequence>
<organism evidence="2">
    <name type="scientific">Bellilinea caldifistulae</name>
    <dbReference type="NCBI Taxonomy" id="360411"/>
    <lineage>
        <taxon>Bacteria</taxon>
        <taxon>Bacillati</taxon>
        <taxon>Chloroflexota</taxon>
        <taxon>Anaerolineae</taxon>
        <taxon>Anaerolineales</taxon>
        <taxon>Anaerolineaceae</taxon>
        <taxon>Bellilinea</taxon>
    </lineage>
</organism>
<dbReference type="SUPFAM" id="SSF49879">
    <property type="entry name" value="SMAD/FHA domain"/>
    <property type="match status" value="1"/>
</dbReference>
<dbReference type="AlphaFoldDB" id="A0A7C4KZI7"/>
<accession>A0A7C4KZI7</accession>
<keyword evidence="1" id="KW-1133">Transmembrane helix</keyword>
<dbReference type="EMBL" id="DSXR01000057">
    <property type="protein sequence ID" value="HGS87157.1"/>
    <property type="molecule type" value="Genomic_DNA"/>
</dbReference>
<reference evidence="2" key="1">
    <citation type="journal article" date="2020" name="mSystems">
        <title>Genome- and Community-Level Interaction Insights into Carbon Utilization and Element Cycling Functions of Hydrothermarchaeota in Hydrothermal Sediment.</title>
        <authorList>
            <person name="Zhou Z."/>
            <person name="Liu Y."/>
            <person name="Xu W."/>
            <person name="Pan J."/>
            <person name="Luo Z.H."/>
            <person name="Li M."/>
        </authorList>
    </citation>
    <scope>NUCLEOTIDE SEQUENCE [LARGE SCALE GENOMIC DNA]</scope>
    <source>
        <strain evidence="2">SpSt-556</strain>
    </source>
</reference>
<keyword evidence="1" id="KW-0472">Membrane</keyword>
<dbReference type="InterPro" id="IPR008984">
    <property type="entry name" value="SMAD_FHA_dom_sf"/>
</dbReference>
<keyword evidence="1" id="KW-0812">Transmembrane</keyword>
<protein>
    <recommendedName>
        <fullName evidence="3">FHA domain-containing protein</fullName>
    </recommendedName>
</protein>
<evidence type="ECO:0000313" key="2">
    <source>
        <dbReference type="EMBL" id="HGS87157.1"/>
    </source>
</evidence>
<evidence type="ECO:0008006" key="3">
    <source>
        <dbReference type="Google" id="ProtNLM"/>
    </source>
</evidence>